<dbReference type="RefSeq" id="WP_382351967.1">
    <property type="nucleotide sequence ID" value="NZ_JBHSMC010000014.1"/>
</dbReference>
<accession>A0ABW0LIQ3</accession>
<dbReference type="EMBL" id="JBHSMC010000014">
    <property type="protein sequence ID" value="MFC5465513.1"/>
    <property type="molecule type" value="Genomic_DNA"/>
</dbReference>
<keyword evidence="2" id="KW-1185">Reference proteome</keyword>
<gene>
    <name evidence="1" type="ORF">ACFPM4_12200</name>
</gene>
<dbReference type="Proteomes" id="UP001596147">
    <property type="component" value="Unassembled WGS sequence"/>
</dbReference>
<proteinExistence type="predicted"/>
<reference evidence="2" key="1">
    <citation type="journal article" date="2019" name="Int. J. Syst. Evol. Microbiol.">
        <title>The Global Catalogue of Microorganisms (GCM) 10K type strain sequencing project: providing services to taxonomists for standard genome sequencing and annotation.</title>
        <authorList>
            <consortium name="The Broad Institute Genomics Platform"/>
            <consortium name="The Broad Institute Genome Sequencing Center for Infectious Disease"/>
            <person name="Wu L."/>
            <person name="Ma J."/>
        </authorList>
    </citation>
    <scope>NUCLEOTIDE SEQUENCE [LARGE SCALE GENOMIC DNA]</scope>
    <source>
        <strain evidence="2">CGMCC 1.12237</strain>
    </source>
</reference>
<keyword evidence="1" id="KW-0378">Hydrolase</keyword>
<dbReference type="Pfam" id="PF11175">
    <property type="entry name" value="DUF2961"/>
    <property type="match status" value="1"/>
</dbReference>
<name>A0ABW0LIQ3_9BACI</name>
<protein>
    <submittedName>
        <fullName evidence="1">Glycoside hydrolase family 172 protein</fullName>
    </submittedName>
</protein>
<comment type="caution">
    <text evidence="1">The sequence shown here is derived from an EMBL/GenBank/DDBJ whole genome shotgun (WGS) entry which is preliminary data.</text>
</comment>
<dbReference type="InterPro" id="IPR021345">
    <property type="entry name" value="DUF2961"/>
</dbReference>
<sequence length="377" mass="43187">MGPLSNIFELKDGIKTKRISSYDRTGGNDDKIVIKAGETAEIANISGAGIIKHIWITISTPDNFIRRNAIIRMYWDGEENPSVESPLGDFFGQGWGEEYNFASLPLAAAPAAGKALNSYFPMPFGDGARITIENQSEHNIDSFYYYVDYEEHPSIPDTAGRFHAWWNRELTEVHPEDGEAEWGLVGEVGKNKSDKDNYLFADIEGKGHFVGVNYYVDSPGPMWYGEGDDMFLVDGEDWPGSLHGTGTEDFFNSSWCPNEEYIHPYFGYAKVPDKLGWMGRTHCYRFLLEDPIYFDKSLRASIEHGHNNNLTLDISTVSYWYQTEPHKPFPELPGKDQRQNMPEINFMDVHRWRHEWRKAMGNGKKLWGNEIKEKKDK</sequence>
<organism evidence="1 2">
    <name type="scientific">Lederbergia graminis</name>
    <dbReference type="NCBI Taxonomy" id="735518"/>
    <lineage>
        <taxon>Bacteria</taxon>
        <taxon>Bacillati</taxon>
        <taxon>Bacillota</taxon>
        <taxon>Bacilli</taxon>
        <taxon>Bacillales</taxon>
        <taxon>Bacillaceae</taxon>
        <taxon>Lederbergia</taxon>
    </lineage>
</organism>
<dbReference type="Gene3D" id="2.60.120.1390">
    <property type="match status" value="1"/>
</dbReference>
<dbReference type="GO" id="GO:0016787">
    <property type="term" value="F:hydrolase activity"/>
    <property type="evidence" value="ECO:0007669"/>
    <property type="project" value="UniProtKB-KW"/>
</dbReference>
<evidence type="ECO:0000313" key="1">
    <source>
        <dbReference type="EMBL" id="MFC5465513.1"/>
    </source>
</evidence>
<evidence type="ECO:0000313" key="2">
    <source>
        <dbReference type="Proteomes" id="UP001596147"/>
    </source>
</evidence>